<evidence type="ECO:0000259" key="5">
    <source>
        <dbReference type="PROSITE" id="PS50110"/>
    </source>
</evidence>
<dbReference type="Pfam" id="PF00072">
    <property type="entry name" value="Response_reg"/>
    <property type="match status" value="1"/>
</dbReference>
<evidence type="ECO:0000256" key="3">
    <source>
        <dbReference type="ARBA" id="ARBA00023163"/>
    </source>
</evidence>
<keyword evidence="3" id="KW-0804">Transcription</keyword>
<reference evidence="7" key="1">
    <citation type="journal article" date="2020" name="Plant J.">
        <title>Transposons played a major role in the diversification between the closely related almond and peach genomes: results from the almond genome sequence.</title>
        <authorList>
            <person name="Alioto T."/>
            <person name="Alexiou K.G."/>
            <person name="Bardil A."/>
            <person name="Barteri F."/>
            <person name="Castanera R."/>
            <person name="Cruz F."/>
            <person name="Dhingra A."/>
            <person name="Duval H."/>
            <person name="Fernandez I Marti A."/>
            <person name="Frias L."/>
            <person name="Galan B."/>
            <person name="Garcia J.L."/>
            <person name="Howad W."/>
            <person name="Gomez-Garrido J."/>
            <person name="Gut M."/>
            <person name="Julca I."/>
            <person name="Morata J."/>
            <person name="Puigdomenech P."/>
            <person name="Ribeca P."/>
            <person name="Rubio Cabetas M.J."/>
            <person name="Vlasova A."/>
            <person name="Wirthensohn M."/>
            <person name="Garcia-Mas J."/>
            <person name="Gabaldon T."/>
            <person name="Casacuberta J.M."/>
            <person name="Arus P."/>
        </authorList>
    </citation>
    <scope>NUCLEOTIDE SEQUENCE [LARGE SCALE GENOMIC DNA]</scope>
    <source>
        <strain evidence="7">cv. Texas</strain>
    </source>
</reference>
<dbReference type="InterPro" id="IPR011006">
    <property type="entry name" value="CheY-like_superfamily"/>
</dbReference>
<feature type="modified residue" description="4-aspartylphosphate" evidence="4">
    <location>
        <position position="89"/>
    </location>
</feature>
<keyword evidence="4" id="KW-0597">Phosphoprotein</keyword>
<sequence length="178" mass="19170">MAAVSASPPSSSSSAAASMELDSGDKVPHVLAVDDSFVDRKIIERLLTHSACKVTTAENAHGALELLGLADGQQNFSNTVSNVNMIITDYCMPGMTGYELLKKIKESPKVKQIPVIVVSSENIPTRIEKFIGLNRCLEEGAEEFLLKPLRLSDVKKLRCHLTSNAGNNSDEGLICVGR</sequence>
<dbReference type="OMA" id="YIAAMVE"/>
<dbReference type="SUPFAM" id="SSF52172">
    <property type="entry name" value="CheY-like"/>
    <property type="match status" value="1"/>
</dbReference>
<dbReference type="Proteomes" id="UP000327085">
    <property type="component" value="Chromosome 6"/>
</dbReference>
<dbReference type="SMART" id="SM00448">
    <property type="entry name" value="REC"/>
    <property type="match status" value="1"/>
</dbReference>
<feature type="domain" description="Response regulatory" evidence="5">
    <location>
        <begin position="29"/>
        <end position="162"/>
    </location>
</feature>
<evidence type="ECO:0000313" key="7">
    <source>
        <dbReference type="Proteomes" id="UP000327085"/>
    </source>
</evidence>
<dbReference type="Gramene" id="VVA26039">
    <property type="protein sequence ID" value="VVA26039"/>
    <property type="gene ID" value="Prudul26B019229"/>
</dbReference>
<keyword evidence="2" id="KW-0805">Transcription regulation</keyword>
<dbReference type="PROSITE" id="PS50110">
    <property type="entry name" value="RESPONSE_REGULATORY"/>
    <property type="match status" value="1"/>
</dbReference>
<organism evidence="6 7">
    <name type="scientific">Prunus dulcis</name>
    <name type="common">Almond</name>
    <name type="synonym">Amygdalus dulcis</name>
    <dbReference type="NCBI Taxonomy" id="3755"/>
    <lineage>
        <taxon>Eukaryota</taxon>
        <taxon>Viridiplantae</taxon>
        <taxon>Streptophyta</taxon>
        <taxon>Embryophyta</taxon>
        <taxon>Tracheophyta</taxon>
        <taxon>Spermatophyta</taxon>
        <taxon>Magnoliopsida</taxon>
        <taxon>eudicotyledons</taxon>
        <taxon>Gunneridae</taxon>
        <taxon>Pentapetalae</taxon>
        <taxon>rosids</taxon>
        <taxon>fabids</taxon>
        <taxon>Rosales</taxon>
        <taxon>Rosaceae</taxon>
        <taxon>Amygdaloideae</taxon>
        <taxon>Amygdaleae</taxon>
        <taxon>Prunus</taxon>
    </lineage>
</organism>
<dbReference type="PANTHER" id="PTHR43874">
    <property type="entry name" value="TWO-COMPONENT RESPONSE REGULATOR"/>
    <property type="match status" value="1"/>
</dbReference>
<dbReference type="InterPro" id="IPR045279">
    <property type="entry name" value="ARR-like"/>
</dbReference>
<keyword evidence="1" id="KW-0902">Two-component regulatory system</keyword>
<dbReference type="Gene3D" id="3.40.50.2300">
    <property type="match status" value="1"/>
</dbReference>
<dbReference type="InterPro" id="IPR001789">
    <property type="entry name" value="Sig_transdc_resp-reg_receiver"/>
</dbReference>
<evidence type="ECO:0000313" key="6">
    <source>
        <dbReference type="EMBL" id="VVA26039.1"/>
    </source>
</evidence>
<name>A0A5E4FFV7_PRUDU</name>
<evidence type="ECO:0000256" key="2">
    <source>
        <dbReference type="ARBA" id="ARBA00023015"/>
    </source>
</evidence>
<evidence type="ECO:0000256" key="4">
    <source>
        <dbReference type="PROSITE-ProRule" id="PRU00169"/>
    </source>
</evidence>
<dbReference type="CDD" id="cd17581">
    <property type="entry name" value="REC_typeA_ARR"/>
    <property type="match status" value="1"/>
</dbReference>
<protein>
    <submittedName>
        <fullName evidence="6">PREDICTED: two-component response regulator</fullName>
    </submittedName>
</protein>
<evidence type="ECO:0000256" key="1">
    <source>
        <dbReference type="ARBA" id="ARBA00023012"/>
    </source>
</evidence>
<dbReference type="GO" id="GO:0009736">
    <property type="term" value="P:cytokinin-activated signaling pathway"/>
    <property type="evidence" value="ECO:0007669"/>
    <property type="project" value="InterPro"/>
</dbReference>
<dbReference type="PANTHER" id="PTHR43874:SF214">
    <property type="entry name" value="RESPONSE REGULATORY DOMAIN-CONTAINING PROTEIN"/>
    <property type="match status" value="1"/>
</dbReference>
<gene>
    <name evidence="6" type="ORF">ALMOND_2B019229</name>
</gene>
<dbReference type="GO" id="GO:0000160">
    <property type="term" value="P:phosphorelay signal transduction system"/>
    <property type="evidence" value="ECO:0007669"/>
    <property type="project" value="UniProtKB-KW"/>
</dbReference>
<dbReference type="EMBL" id="CABIKO010000101">
    <property type="protein sequence ID" value="VVA26039.1"/>
    <property type="molecule type" value="Genomic_DNA"/>
</dbReference>
<dbReference type="AlphaFoldDB" id="A0A5E4FFV7"/>
<accession>A0A5E4FFV7</accession>
<proteinExistence type="predicted"/>
<dbReference type="InParanoid" id="A0A5E4FFV7"/>